<dbReference type="Proteomes" id="UP001139981">
    <property type="component" value="Unassembled WGS sequence"/>
</dbReference>
<name>A0ACC1M704_9FUNG</name>
<protein>
    <submittedName>
        <fullName evidence="1">Uncharacterized protein</fullName>
    </submittedName>
</protein>
<keyword evidence="2" id="KW-1185">Reference proteome</keyword>
<gene>
    <name evidence="1" type="ORF">IWW38_001880</name>
</gene>
<dbReference type="EMBL" id="JANBVB010000158">
    <property type="protein sequence ID" value="KAJ2896909.1"/>
    <property type="molecule type" value="Genomic_DNA"/>
</dbReference>
<sequence length="411" mass="44493">MSQRGQQSHGDRGTHVDTSGAVTAPAPAQISTTNAVQRTWMEPPAKGTDGVHDWRLALYENRTLASAITAAVTGMLVGYPFDSLKTRMQTHHYPSLLACARKSITEEGIRGLYRGLLPPLLTASAAKSLSFSVFEETKLWLRRHDPFARHSAPLGLADFQRKTVGSVALTAGVSGSISGAVIAILCCPLELIKVQMQLARLLHRDPTSSAATTKPVPALMSAPAGTLQGGGAAIANRQLRQAQAVPRWATSNLSVCREIVRRRGPLGIYYGIGLHIVRDSSGTAIYFASYETVKETLRRLTGSDTTGPLTHMLAGGTCGVVSWLLIFPVDLVKSTMQSQVLKPKDAKIFDSSWQCLRDIYARMGLAGLYRGISVSLIRAFPIHGLNFVVYEWARAHICRLAGRPEQLSPGR</sequence>
<comment type="caution">
    <text evidence="1">The sequence shown here is derived from an EMBL/GenBank/DDBJ whole genome shotgun (WGS) entry which is preliminary data.</text>
</comment>
<evidence type="ECO:0000313" key="2">
    <source>
        <dbReference type="Proteomes" id="UP001139981"/>
    </source>
</evidence>
<evidence type="ECO:0000313" key="1">
    <source>
        <dbReference type="EMBL" id="KAJ2896909.1"/>
    </source>
</evidence>
<organism evidence="1 2">
    <name type="scientific">Coemansia aciculifera</name>
    <dbReference type="NCBI Taxonomy" id="417176"/>
    <lineage>
        <taxon>Eukaryota</taxon>
        <taxon>Fungi</taxon>
        <taxon>Fungi incertae sedis</taxon>
        <taxon>Zoopagomycota</taxon>
        <taxon>Kickxellomycotina</taxon>
        <taxon>Kickxellomycetes</taxon>
        <taxon>Kickxellales</taxon>
        <taxon>Kickxellaceae</taxon>
        <taxon>Coemansia</taxon>
    </lineage>
</organism>
<reference evidence="1" key="1">
    <citation type="submission" date="2022-07" db="EMBL/GenBank/DDBJ databases">
        <title>Phylogenomic reconstructions and comparative analyses of Kickxellomycotina fungi.</title>
        <authorList>
            <person name="Reynolds N.K."/>
            <person name="Stajich J.E."/>
            <person name="Barry K."/>
            <person name="Grigoriev I.V."/>
            <person name="Crous P."/>
            <person name="Smith M.E."/>
        </authorList>
    </citation>
    <scope>NUCLEOTIDE SEQUENCE</scope>
    <source>
        <strain evidence="1">CBS 190363</strain>
    </source>
</reference>
<proteinExistence type="predicted"/>
<accession>A0ACC1M704</accession>